<protein>
    <recommendedName>
        <fullName evidence="5">DUF1003 domain-containing protein</fullName>
    </recommendedName>
</protein>
<keyword evidence="2" id="KW-0472">Membrane</keyword>
<feature type="compositionally biased region" description="Basic and acidic residues" evidence="1">
    <location>
        <begin position="220"/>
        <end position="233"/>
    </location>
</feature>
<dbReference type="Proteomes" id="UP000008495">
    <property type="component" value="Unassembled WGS sequence"/>
</dbReference>
<proteinExistence type="predicted"/>
<evidence type="ECO:0000313" key="4">
    <source>
        <dbReference type="Proteomes" id="UP000008495"/>
    </source>
</evidence>
<dbReference type="EMBL" id="BAGZ01000008">
    <property type="protein sequence ID" value="GAB78249.1"/>
    <property type="molecule type" value="Genomic_DNA"/>
</dbReference>
<feature type="compositionally biased region" description="Pro residues" evidence="1">
    <location>
        <begin position="166"/>
        <end position="178"/>
    </location>
</feature>
<dbReference type="STRING" id="100225.SAMN05421595_0765"/>
<evidence type="ECO:0000256" key="2">
    <source>
        <dbReference type="SAM" id="Phobius"/>
    </source>
</evidence>
<sequence>MTETRRDPYRLDQPREVGSRSFPWPRLSLDSDRFGVFAEKFARFMGTARFLVWMTIFVIAWVTFNLVGIFGLQFDPYPFILLNLFFSTQASYAAPLILLAQNRQDDRDRVALEQDRARDERNLADTEYLTREVAALRIAMREIVTRDYLRSELRDLLEELKEQPPTTRPEPVPPPAPAVPRRTRQMKSSTREKQRRKALSATRPTEHDPMADQARALLAGERRAGQEDTPDGR</sequence>
<dbReference type="eggNOG" id="COG4420">
    <property type="taxonomic scope" value="Bacteria"/>
</dbReference>
<feature type="transmembrane region" description="Helical" evidence="2">
    <location>
        <begin position="80"/>
        <end position="100"/>
    </location>
</feature>
<feature type="region of interest" description="Disordered" evidence="1">
    <location>
        <begin position="160"/>
        <end position="233"/>
    </location>
</feature>
<organism evidence="3 4">
    <name type="scientific">Austwickia chelonae NBRC 105200</name>
    <dbReference type="NCBI Taxonomy" id="1184607"/>
    <lineage>
        <taxon>Bacteria</taxon>
        <taxon>Bacillati</taxon>
        <taxon>Actinomycetota</taxon>
        <taxon>Actinomycetes</taxon>
        <taxon>Micrococcales</taxon>
        <taxon>Dermatophilaceae</taxon>
        <taxon>Austwickia</taxon>
    </lineage>
</organism>
<dbReference type="PANTHER" id="PTHR41386:SF1">
    <property type="entry name" value="MEMBRANE PROTEIN"/>
    <property type="match status" value="1"/>
</dbReference>
<dbReference type="OrthoDB" id="9795736at2"/>
<dbReference type="PANTHER" id="PTHR41386">
    <property type="entry name" value="INTEGRAL MEMBRANE PROTEIN-RELATED"/>
    <property type="match status" value="1"/>
</dbReference>
<keyword evidence="2" id="KW-0812">Transmembrane</keyword>
<reference evidence="3 4" key="1">
    <citation type="submission" date="2012-08" db="EMBL/GenBank/DDBJ databases">
        <title>Whole genome shotgun sequence of Austwickia chelonae NBRC 105200.</title>
        <authorList>
            <person name="Yoshida I."/>
            <person name="Hosoyama A."/>
            <person name="Tsuchikane K."/>
            <person name="Katsumata H."/>
            <person name="Ando Y."/>
            <person name="Ohji S."/>
            <person name="Hamada M."/>
            <person name="Tamura T."/>
            <person name="Yamazoe A."/>
            <person name="Yamazaki S."/>
            <person name="Fujita N."/>
        </authorList>
    </citation>
    <scope>NUCLEOTIDE SEQUENCE [LARGE SCALE GENOMIC DNA]</scope>
    <source>
        <strain evidence="3 4">NBRC 105200</strain>
    </source>
</reference>
<dbReference type="AlphaFoldDB" id="K6VNE5"/>
<keyword evidence="2" id="KW-1133">Transmembrane helix</keyword>
<dbReference type="InterPro" id="IPR010406">
    <property type="entry name" value="DUF1003"/>
</dbReference>
<dbReference type="Pfam" id="PF06210">
    <property type="entry name" value="DUF1003"/>
    <property type="match status" value="1"/>
</dbReference>
<keyword evidence="4" id="KW-1185">Reference proteome</keyword>
<gene>
    <name evidence="3" type="ORF">AUCHE_08_04950</name>
</gene>
<accession>K6VNE5</accession>
<comment type="caution">
    <text evidence="3">The sequence shown here is derived from an EMBL/GenBank/DDBJ whole genome shotgun (WGS) entry which is preliminary data.</text>
</comment>
<evidence type="ECO:0000313" key="3">
    <source>
        <dbReference type="EMBL" id="GAB78249.1"/>
    </source>
</evidence>
<evidence type="ECO:0000256" key="1">
    <source>
        <dbReference type="SAM" id="MobiDB-lite"/>
    </source>
</evidence>
<evidence type="ECO:0008006" key="5">
    <source>
        <dbReference type="Google" id="ProtNLM"/>
    </source>
</evidence>
<name>K6VNE5_9MICO</name>
<feature type="transmembrane region" description="Helical" evidence="2">
    <location>
        <begin position="50"/>
        <end position="74"/>
    </location>
</feature>
<dbReference type="RefSeq" id="WP_006503004.1">
    <property type="nucleotide sequence ID" value="NZ_BAGZ01000008.1"/>
</dbReference>